<dbReference type="Proteomes" id="UP001358614">
    <property type="component" value="Chromosome 2"/>
</dbReference>
<reference evidence="1 2" key="1">
    <citation type="submission" date="2024-01" db="EMBL/GenBank/DDBJ databases">
        <title>Comparative genomics of Cryptococcus and Kwoniella reveals pathogenesis evolution and contrasting modes of karyotype evolution via chromosome fusion or intercentromeric recombination.</title>
        <authorList>
            <person name="Coelho M.A."/>
            <person name="David-Palma M."/>
            <person name="Shea T."/>
            <person name="Bowers K."/>
            <person name="McGinley-Smith S."/>
            <person name="Mohammad A.W."/>
            <person name="Gnirke A."/>
            <person name="Yurkov A.M."/>
            <person name="Nowrousian M."/>
            <person name="Sun S."/>
            <person name="Cuomo C.A."/>
            <person name="Heitman J."/>
        </authorList>
    </citation>
    <scope>NUCLEOTIDE SEQUENCE [LARGE SCALE GENOMIC DNA]</scope>
    <source>
        <strain evidence="1 2">PYCC6329</strain>
    </source>
</reference>
<evidence type="ECO:0000313" key="1">
    <source>
        <dbReference type="EMBL" id="WWD09046.1"/>
    </source>
</evidence>
<dbReference type="AlphaFoldDB" id="A0AAX4KRH7"/>
<organism evidence="1 2">
    <name type="scientific">Kwoniella europaea PYCC6329</name>
    <dbReference type="NCBI Taxonomy" id="1423913"/>
    <lineage>
        <taxon>Eukaryota</taxon>
        <taxon>Fungi</taxon>
        <taxon>Dikarya</taxon>
        <taxon>Basidiomycota</taxon>
        <taxon>Agaricomycotina</taxon>
        <taxon>Tremellomycetes</taxon>
        <taxon>Tremellales</taxon>
        <taxon>Cryptococcaceae</taxon>
        <taxon>Kwoniella</taxon>
    </lineage>
</organism>
<name>A0AAX4KRH7_9TREE</name>
<dbReference type="EMBL" id="CP144090">
    <property type="protein sequence ID" value="WWD09046.1"/>
    <property type="molecule type" value="Genomic_DNA"/>
</dbReference>
<accession>A0AAX4KRH7</accession>
<protein>
    <recommendedName>
        <fullName evidence="3">BTB domain-containing protein</fullName>
    </recommendedName>
</protein>
<evidence type="ECO:0008006" key="3">
    <source>
        <dbReference type="Google" id="ProtNLM"/>
    </source>
</evidence>
<sequence>MTTQEHKFHPIYKFSSPQQVILVSAENLHFAVFRETLLSSQVFATALNIPQPRADLSTSNNEFDEHYRDALAKAIYIEASEEVLELFISILSSAQPICPISNLEDTFALIELCEKYEISQGVIDVLKGRLQSLMDASPWKWLELASSLDDRQMGGKALEKMGKDCFLNGDRGGNPNVTLWDRLSNLNPTWVVPVMSMAFSLPGDAKISASSSIYHGKYQDKNGITDTYSPYTSTSEKTVQALKVAEKWNERCRQFGRGEI</sequence>
<dbReference type="KEGG" id="ker:91105967"/>
<dbReference type="RefSeq" id="XP_066087013.1">
    <property type="nucleotide sequence ID" value="XM_066230916.1"/>
</dbReference>
<gene>
    <name evidence="1" type="ORF">V865_007166</name>
</gene>
<keyword evidence="2" id="KW-1185">Reference proteome</keyword>
<proteinExistence type="predicted"/>
<dbReference type="GeneID" id="91105967"/>
<evidence type="ECO:0000313" key="2">
    <source>
        <dbReference type="Proteomes" id="UP001358614"/>
    </source>
</evidence>